<dbReference type="Proteomes" id="UP000001064">
    <property type="component" value="Unassembled WGS sequence"/>
</dbReference>
<proteinExistence type="predicted"/>
<dbReference type="InParanoid" id="F0Z740"/>
<sequence length="449" mass="52769">MKINTKLNSLIFNEILPYLSYKNSYRRILELSLISKQSFQIIQNLITHKHIINFDPKNLIRSIKKSKKNNNYELFLIRYKEMESFHNIWKSYSTKHLKKIKNKLLEQCEHLKKVIFNNVNVHFMEKNPTCDEFYEFKGVHLYWDKGEVPCSNTDELDLVEDEEDYYEFEFSFEFLSRYPGVKKISISTRARTHVDMDLNLEKLDGILRNCCTKVETIKFDQYHHTPHNFVEKVINSKSPAIKSFTARLGDHEDTSKLVAKLFRKSEISKNKILKVLKLRHCMDGGLSPLNEEPTEFLKTLIGNQTLESLGLELFIVSSSEKLSPLIQVPNITTLICSFDSFEAFLLHCNENHNITTLRVGWDTHYIQDFDDNMGEAKIFLVNALSNFFKNNKSSLRSIIFPKSSSEILEPINKEIFELINKERNNNNNNIKNIIFKFLDSYQKEKSIYL</sequence>
<dbReference type="VEuPathDB" id="AmoebaDB:DICPUDRAFT_74212"/>
<gene>
    <name evidence="1" type="ORF">DICPUDRAFT_74212</name>
</gene>
<reference evidence="2" key="1">
    <citation type="journal article" date="2011" name="Genome Biol.">
        <title>Comparative genomics of the social amoebae Dictyostelium discoideum and Dictyostelium purpureum.</title>
        <authorList>
            <consortium name="US DOE Joint Genome Institute (JGI-PGF)"/>
            <person name="Sucgang R."/>
            <person name="Kuo A."/>
            <person name="Tian X."/>
            <person name="Salerno W."/>
            <person name="Parikh A."/>
            <person name="Feasley C.L."/>
            <person name="Dalin E."/>
            <person name="Tu H."/>
            <person name="Huang E."/>
            <person name="Barry K."/>
            <person name="Lindquist E."/>
            <person name="Shapiro H."/>
            <person name="Bruce D."/>
            <person name="Schmutz J."/>
            <person name="Salamov A."/>
            <person name="Fey P."/>
            <person name="Gaudet P."/>
            <person name="Anjard C."/>
            <person name="Babu M.M."/>
            <person name="Basu S."/>
            <person name="Bushmanova Y."/>
            <person name="van der Wel H."/>
            <person name="Katoh-Kurasawa M."/>
            <person name="Dinh C."/>
            <person name="Coutinho P.M."/>
            <person name="Saito T."/>
            <person name="Elias M."/>
            <person name="Schaap P."/>
            <person name="Kay R.R."/>
            <person name="Henrissat B."/>
            <person name="Eichinger L."/>
            <person name="Rivero F."/>
            <person name="Putnam N.H."/>
            <person name="West C.M."/>
            <person name="Loomis W.F."/>
            <person name="Chisholm R.L."/>
            <person name="Shaulsky G."/>
            <person name="Strassmann J.E."/>
            <person name="Queller D.C."/>
            <person name="Kuspa A."/>
            <person name="Grigoriev I.V."/>
        </authorList>
    </citation>
    <scope>NUCLEOTIDE SEQUENCE [LARGE SCALE GENOMIC DNA]</scope>
    <source>
        <strain evidence="2">QSDP1</strain>
    </source>
</reference>
<dbReference type="FunCoup" id="F0Z740">
    <property type="interactions" value="1"/>
</dbReference>
<dbReference type="RefSeq" id="XP_003283207.1">
    <property type="nucleotide sequence ID" value="XM_003283159.1"/>
</dbReference>
<name>F0Z740_DICPU</name>
<evidence type="ECO:0000313" key="1">
    <source>
        <dbReference type="EMBL" id="EGC40271.1"/>
    </source>
</evidence>
<dbReference type="EMBL" id="GL870944">
    <property type="protein sequence ID" value="EGC40271.1"/>
    <property type="molecule type" value="Genomic_DNA"/>
</dbReference>
<organism evidence="1 2">
    <name type="scientific">Dictyostelium purpureum</name>
    <name type="common">Slime mold</name>
    <dbReference type="NCBI Taxonomy" id="5786"/>
    <lineage>
        <taxon>Eukaryota</taxon>
        <taxon>Amoebozoa</taxon>
        <taxon>Evosea</taxon>
        <taxon>Eumycetozoa</taxon>
        <taxon>Dictyostelia</taxon>
        <taxon>Dictyosteliales</taxon>
        <taxon>Dictyosteliaceae</taxon>
        <taxon>Dictyostelium</taxon>
    </lineage>
</organism>
<dbReference type="AlphaFoldDB" id="F0Z740"/>
<dbReference type="GeneID" id="10509112"/>
<dbReference type="KEGG" id="dpp:DICPUDRAFT_74212"/>
<accession>F0Z740</accession>
<evidence type="ECO:0000313" key="2">
    <source>
        <dbReference type="Proteomes" id="UP000001064"/>
    </source>
</evidence>
<keyword evidence="2" id="KW-1185">Reference proteome</keyword>
<protein>
    <submittedName>
        <fullName evidence="1">Uncharacterized protein</fullName>
    </submittedName>
</protein>